<keyword evidence="6" id="KW-1185">Reference proteome</keyword>
<dbReference type="Gene3D" id="2.130.10.10">
    <property type="entry name" value="YVTN repeat-like/Quinoprotein amine dehydrogenase"/>
    <property type="match status" value="1"/>
</dbReference>
<sequence>MKLKSCNFFGPRSEFVISGSDDGFIYFWDRESEGIVAWLHADRGGVVNVLEPHPSLPVLATSGLDNSFKIWTPRRPLWEAGVEYHDAEDVSAKARRLVGPNKQLAYKRGLLRNRTFSKTIIDDFRADQREREHSYRRFVGLEPAKESVSTSEVANDFIGPRIPSPRTLDEFHRKQKKRAQDFSPGCSGASSHSSDTTETSNDSHGHKKYVTLQ</sequence>
<feature type="repeat" description="WD" evidence="3">
    <location>
        <begin position="9"/>
        <end position="29"/>
    </location>
</feature>
<dbReference type="PANTHER" id="PTHR15574">
    <property type="entry name" value="WD REPEAT DOMAIN-CONTAINING FAMILY"/>
    <property type="match status" value="1"/>
</dbReference>
<evidence type="ECO:0000256" key="2">
    <source>
        <dbReference type="ARBA" id="ARBA00022737"/>
    </source>
</evidence>
<protein>
    <submittedName>
        <fullName evidence="5">Uncharacterized protein</fullName>
    </submittedName>
</protein>
<keyword evidence="1 3" id="KW-0853">WD repeat</keyword>
<organism evidence="5 6">
    <name type="scientific">Cichlidogyrus casuarinus</name>
    <dbReference type="NCBI Taxonomy" id="1844966"/>
    <lineage>
        <taxon>Eukaryota</taxon>
        <taxon>Metazoa</taxon>
        <taxon>Spiralia</taxon>
        <taxon>Lophotrochozoa</taxon>
        <taxon>Platyhelminthes</taxon>
        <taxon>Monogenea</taxon>
        <taxon>Monopisthocotylea</taxon>
        <taxon>Dactylogyridea</taxon>
        <taxon>Ancyrocephalidae</taxon>
        <taxon>Cichlidogyrus</taxon>
    </lineage>
</organism>
<evidence type="ECO:0000256" key="1">
    <source>
        <dbReference type="ARBA" id="ARBA00022574"/>
    </source>
</evidence>
<evidence type="ECO:0000313" key="5">
    <source>
        <dbReference type="EMBL" id="KAL3314966.1"/>
    </source>
</evidence>
<dbReference type="AlphaFoldDB" id="A0ABD2Q894"/>
<keyword evidence="2" id="KW-0677">Repeat</keyword>
<dbReference type="Proteomes" id="UP001626550">
    <property type="component" value="Unassembled WGS sequence"/>
</dbReference>
<evidence type="ECO:0000256" key="3">
    <source>
        <dbReference type="PROSITE-ProRule" id="PRU00221"/>
    </source>
</evidence>
<dbReference type="EMBL" id="JBJKFK010000860">
    <property type="protein sequence ID" value="KAL3314966.1"/>
    <property type="molecule type" value="Genomic_DNA"/>
</dbReference>
<dbReference type="InterPro" id="IPR045151">
    <property type="entry name" value="DCAF8"/>
</dbReference>
<evidence type="ECO:0000313" key="6">
    <source>
        <dbReference type="Proteomes" id="UP001626550"/>
    </source>
</evidence>
<dbReference type="InterPro" id="IPR015943">
    <property type="entry name" value="WD40/YVTN_repeat-like_dom_sf"/>
</dbReference>
<accession>A0ABD2Q894</accession>
<gene>
    <name evidence="5" type="ORF">Ciccas_006400</name>
</gene>
<dbReference type="Pfam" id="PF00400">
    <property type="entry name" value="WD40"/>
    <property type="match status" value="2"/>
</dbReference>
<proteinExistence type="predicted"/>
<dbReference type="SUPFAM" id="SSF50978">
    <property type="entry name" value="WD40 repeat-like"/>
    <property type="match status" value="1"/>
</dbReference>
<name>A0ABD2Q894_9PLAT</name>
<dbReference type="InterPro" id="IPR036322">
    <property type="entry name" value="WD40_repeat_dom_sf"/>
</dbReference>
<evidence type="ECO:0000256" key="4">
    <source>
        <dbReference type="SAM" id="MobiDB-lite"/>
    </source>
</evidence>
<comment type="caution">
    <text evidence="5">The sequence shown here is derived from an EMBL/GenBank/DDBJ whole genome shotgun (WGS) entry which is preliminary data.</text>
</comment>
<dbReference type="PROSITE" id="PS50082">
    <property type="entry name" value="WD_REPEATS_2"/>
    <property type="match status" value="1"/>
</dbReference>
<dbReference type="PANTHER" id="PTHR15574:SF21">
    <property type="entry name" value="DDB1- AND CUL4-ASSOCIATED FACTOR 8"/>
    <property type="match status" value="1"/>
</dbReference>
<feature type="region of interest" description="Disordered" evidence="4">
    <location>
        <begin position="149"/>
        <end position="213"/>
    </location>
</feature>
<feature type="compositionally biased region" description="Low complexity" evidence="4">
    <location>
        <begin position="183"/>
        <end position="194"/>
    </location>
</feature>
<dbReference type="InterPro" id="IPR001680">
    <property type="entry name" value="WD40_rpt"/>
</dbReference>
<reference evidence="5 6" key="1">
    <citation type="submission" date="2024-11" db="EMBL/GenBank/DDBJ databases">
        <title>Adaptive evolution of stress response genes in parasites aligns with host niche diversity.</title>
        <authorList>
            <person name="Hahn C."/>
            <person name="Resl P."/>
        </authorList>
    </citation>
    <scope>NUCLEOTIDE SEQUENCE [LARGE SCALE GENOMIC DNA]</scope>
    <source>
        <strain evidence="5">EGGRZ-B1_66</strain>
        <tissue evidence="5">Body</tissue>
    </source>
</reference>